<gene>
    <name evidence="2" type="ORF">FHR32_005246</name>
</gene>
<feature type="region of interest" description="Disordered" evidence="1">
    <location>
        <begin position="1"/>
        <end position="29"/>
    </location>
</feature>
<protein>
    <submittedName>
        <fullName evidence="2">Uncharacterized protein</fullName>
    </submittedName>
</protein>
<dbReference type="AlphaFoldDB" id="A0A7W7RZ05"/>
<keyword evidence="3" id="KW-1185">Reference proteome</keyword>
<evidence type="ECO:0000313" key="3">
    <source>
        <dbReference type="Proteomes" id="UP000534286"/>
    </source>
</evidence>
<feature type="compositionally biased region" description="Acidic residues" evidence="1">
    <location>
        <begin position="1"/>
        <end position="10"/>
    </location>
</feature>
<dbReference type="EMBL" id="JACHJU010000002">
    <property type="protein sequence ID" value="MBB4940869.1"/>
    <property type="molecule type" value="Genomic_DNA"/>
</dbReference>
<comment type="caution">
    <text evidence="2">The sequence shown here is derived from an EMBL/GenBank/DDBJ whole genome shotgun (WGS) entry which is preliminary data.</text>
</comment>
<accession>A0A7W7RZ05</accession>
<sequence length="29" mass="3171">MFDIFLETEEGFTSSRPTPATGPGRAEAR</sequence>
<organism evidence="2 3">
    <name type="scientific">Streptosporangium album</name>
    <dbReference type="NCBI Taxonomy" id="47479"/>
    <lineage>
        <taxon>Bacteria</taxon>
        <taxon>Bacillati</taxon>
        <taxon>Actinomycetota</taxon>
        <taxon>Actinomycetes</taxon>
        <taxon>Streptosporangiales</taxon>
        <taxon>Streptosporangiaceae</taxon>
        <taxon>Streptosporangium</taxon>
    </lineage>
</organism>
<evidence type="ECO:0000313" key="2">
    <source>
        <dbReference type="EMBL" id="MBB4940869.1"/>
    </source>
</evidence>
<proteinExistence type="predicted"/>
<evidence type="ECO:0000256" key="1">
    <source>
        <dbReference type="SAM" id="MobiDB-lite"/>
    </source>
</evidence>
<name>A0A7W7RZ05_9ACTN</name>
<reference evidence="2 3" key="1">
    <citation type="submission" date="2020-08" db="EMBL/GenBank/DDBJ databases">
        <title>Sequencing the genomes of 1000 actinobacteria strains.</title>
        <authorList>
            <person name="Klenk H.-P."/>
        </authorList>
    </citation>
    <scope>NUCLEOTIDE SEQUENCE [LARGE SCALE GENOMIC DNA]</scope>
    <source>
        <strain evidence="2 3">DSM 43023</strain>
    </source>
</reference>
<dbReference type="Proteomes" id="UP000534286">
    <property type="component" value="Unassembled WGS sequence"/>
</dbReference>